<protein>
    <submittedName>
        <fullName evidence="1">Uncharacterized protein</fullName>
    </submittedName>
</protein>
<reference evidence="1" key="1">
    <citation type="submission" date="2018-05" db="EMBL/GenBank/DDBJ databases">
        <title>Draft genome of Mucuna pruriens seed.</title>
        <authorList>
            <person name="Nnadi N.E."/>
            <person name="Vos R."/>
            <person name="Hasami M.H."/>
            <person name="Devisetty U.K."/>
            <person name="Aguiy J.C."/>
        </authorList>
    </citation>
    <scope>NUCLEOTIDE SEQUENCE [LARGE SCALE GENOMIC DNA]</scope>
    <source>
        <strain evidence="1">JCA_2017</strain>
    </source>
</reference>
<keyword evidence="2" id="KW-1185">Reference proteome</keyword>
<evidence type="ECO:0000313" key="1">
    <source>
        <dbReference type="EMBL" id="RDX77845.1"/>
    </source>
</evidence>
<accession>A0A371FHQ4</accession>
<organism evidence="1 2">
    <name type="scientific">Mucuna pruriens</name>
    <name type="common">Velvet bean</name>
    <name type="synonym">Dolichos pruriens</name>
    <dbReference type="NCBI Taxonomy" id="157652"/>
    <lineage>
        <taxon>Eukaryota</taxon>
        <taxon>Viridiplantae</taxon>
        <taxon>Streptophyta</taxon>
        <taxon>Embryophyta</taxon>
        <taxon>Tracheophyta</taxon>
        <taxon>Spermatophyta</taxon>
        <taxon>Magnoliopsida</taxon>
        <taxon>eudicotyledons</taxon>
        <taxon>Gunneridae</taxon>
        <taxon>Pentapetalae</taxon>
        <taxon>rosids</taxon>
        <taxon>fabids</taxon>
        <taxon>Fabales</taxon>
        <taxon>Fabaceae</taxon>
        <taxon>Papilionoideae</taxon>
        <taxon>50 kb inversion clade</taxon>
        <taxon>NPAAA clade</taxon>
        <taxon>indigoferoid/millettioid clade</taxon>
        <taxon>Phaseoleae</taxon>
        <taxon>Mucuna</taxon>
    </lineage>
</organism>
<dbReference type="Proteomes" id="UP000257109">
    <property type="component" value="Unassembled WGS sequence"/>
</dbReference>
<feature type="non-terminal residue" evidence="1">
    <location>
        <position position="1"/>
    </location>
</feature>
<evidence type="ECO:0000313" key="2">
    <source>
        <dbReference type="Proteomes" id="UP000257109"/>
    </source>
</evidence>
<sequence>MVTWVVLLREGRTRSEPWMIIAGEIGVGCLVETVIKCKNDPRIVRTTSRTPPHQGTIATIAEGGSMAKMSLTTQKRYSRSVLVVQERPTKRHDP</sequence>
<dbReference type="EMBL" id="QJKJ01009050">
    <property type="protein sequence ID" value="RDX77845.1"/>
    <property type="molecule type" value="Genomic_DNA"/>
</dbReference>
<dbReference type="OrthoDB" id="1752268at2759"/>
<proteinExistence type="predicted"/>
<comment type="caution">
    <text evidence="1">The sequence shown here is derived from an EMBL/GenBank/DDBJ whole genome shotgun (WGS) entry which is preliminary data.</text>
</comment>
<name>A0A371FHQ4_MUCPR</name>
<gene>
    <name evidence="1" type="ORF">CR513_41964</name>
</gene>
<dbReference type="AlphaFoldDB" id="A0A371FHQ4"/>